<evidence type="ECO:0000256" key="1">
    <source>
        <dbReference type="SAM" id="Coils"/>
    </source>
</evidence>
<dbReference type="EMBL" id="JAJJMB010008687">
    <property type="protein sequence ID" value="KAI3921439.1"/>
    <property type="molecule type" value="Genomic_DNA"/>
</dbReference>
<comment type="caution">
    <text evidence="3">The sequence shown here is derived from an EMBL/GenBank/DDBJ whole genome shotgun (WGS) entry which is preliminary data.</text>
</comment>
<keyword evidence="4" id="KW-1185">Reference proteome</keyword>
<dbReference type="Proteomes" id="UP001202328">
    <property type="component" value="Unassembled WGS sequence"/>
</dbReference>
<dbReference type="AlphaFoldDB" id="A0AAD4XKS9"/>
<evidence type="ECO:0000256" key="2">
    <source>
        <dbReference type="SAM" id="MobiDB-lite"/>
    </source>
</evidence>
<evidence type="ECO:0000313" key="4">
    <source>
        <dbReference type="Proteomes" id="UP001202328"/>
    </source>
</evidence>
<evidence type="ECO:0000313" key="3">
    <source>
        <dbReference type="EMBL" id="KAI3921439.1"/>
    </source>
</evidence>
<reference evidence="3" key="1">
    <citation type="submission" date="2022-04" db="EMBL/GenBank/DDBJ databases">
        <title>A functionally conserved STORR gene fusion in Papaver species that diverged 16.8 million years ago.</title>
        <authorList>
            <person name="Catania T."/>
        </authorList>
    </citation>
    <scope>NUCLEOTIDE SEQUENCE</scope>
    <source>
        <strain evidence="3">S-188037</strain>
    </source>
</reference>
<name>A0AAD4XKS9_9MAGN</name>
<keyword evidence="1" id="KW-0175">Coiled coil</keyword>
<gene>
    <name evidence="3" type="ORF">MKW98_013373</name>
</gene>
<sequence>MATDLREEIRRLKNDILKLSAEIGGKNQKTEYIAKQLKEGSTSLNELKQETDHLSQAYKEEKIKVKMAVLENERLVREIETQRKEIEQKAKEIKKRDAQLDFKNKQLLVLRMLKDATEAPQKVNSVQGKRQGVENMSGRDKGQLQIGANGLRNQLAEEKDYEPSQKQTLGGKENRSNRDIQEACKVSTEVQTDTNGLHNEEKDYELSQKQTLVDKEHRSNHDLQELPKVPIEIISVEDDENSIDVLDDWRMEDFEDSGGEECNSFEDILPPIPPPESSVDPCNDMPNNSSDLPSVLPIPKVKMGDECGKGDIEGSGVVECNASEDMFPPIPPPESLVDPCSDMPNNCSDLSIVLSVPEVKKGDEFGKGDIKGSGVVDCNAFQDMFPPLLPPESLVDPCTEMLNNCSDLSIVLPALDCEITDMEWLSTFVDDFLSAGDITVGIDFSDNNKNDDSATVLQNSSSSCSGGKTMALSPDIVVPGLVARAHDQQFSVNDPPQI</sequence>
<protein>
    <submittedName>
        <fullName evidence="3">Uncharacterized protein</fullName>
    </submittedName>
</protein>
<feature type="coiled-coil region" evidence="1">
    <location>
        <begin position="2"/>
        <end position="99"/>
    </location>
</feature>
<accession>A0AAD4XKS9</accession>
<feature type="region of interest" description="Disordered" evidence="2">
    <location>
        <begin position="154"/>
        <end position="178"/>
    </location>
</feature>
<organism evidence="3 4">
    <name type="scientific">Papaver atlanticum</name>
    <dbReference type="NCBI Taxonomy" id="357466"/>
    <lineage>
        <taxon>Eukaryota</taxon>
        <taxon>Viridiplantae</taxon>
        <taxon>Streptophyta</taxon>
        <taxon>Embryophyta</taxon>
        <taxon>Tracheophyta</taxon>
        <taxon>Spermatophyta</taxon>
        <taxon>Magnoliopsida</taxon>
        <taxon>Ranunculales</taxon>
        <taxon>Papaveraceae</taxon>
        <taxon>Papaveroideae</taxon>
        <taxon>Papaver</taxon>
    </lineage>
</organism>
<proteinExistence type="predicted"/>